<organism evidence="2 3">
    <name type="scientific">Pomacea canaliculata</name>
    <name type="common">Golden apple snail</name>
    <dbReference type="NCBI Taxonomy" id="400727"/>
    <lineage>
        <taxon>Eukaryota</taxon>
        <taxon>Metazoa</taxon>
        <taxon>Spiralia</taxon>
        <taxon>Lophotrochozoa</taxon>
        <taxon>Mollusca</taxon>
        <taxon>Gastropoda</taxon>
        <taxon>Caenogastropoda</taxon>
        <taxon>Architaenioglossa</taxon>
        <taxon>Ampullarioidea</taxon>
        <taxon>Ampullariidae</taxon>
        <taxon>Pomacea</taxon>
    </lineage>
</organism>
<dbReference type="PANTHER" id="PTHR31630">
    <property type="entry name" value="PHYTANOYL-COA DIOXYGENASE-RELATED-RELATED"/>
    <property type="match status" value="1"/>
</dbReference>
<keyword evidence="1" id="KW-0812">Transmembrane</keyword>
<accession>A0A2T7PTS3</accession>
<dbReference type="OrthoDB" id="445007at2759"/>
<sequence>MFVTNDLQLPPLSTDDPHSHRYKIGHLAPTWNVRLKAKPVFEEIWGTNELLTSFDAVIICRPPEESEEKFYSSNSGWLHINQGVGRLGLHAYPGAVYLEDADNDDWVFEALDSSHAFFEDFFEAFTAERQESLKSDDYMRLEDHHISWFRERGCIRKRVPVPRGAILLWDSRLVHGSARPMQGRKHPGRWRWAVIVCMTPAAWADKESIRLKKKAYRELRMTSHWPSQAIRLLPENLPEKAACEKRPLKDLPLVAKTMEAMQLAGVVPYRKNLTRLLEKGASGALGGAAHRPRWSPDYQPPKDSFDPDNSWVGIAVFCGVVSLLSALVYGLVYASAK</sequence>
<proteinExistence type="predicted"/>
<keyword evidence="1" id="KW-0472">Membrane</keyword>
<dbReference type="EMBL" id="PZQS01000002">
    <property type="protein sequence ID" value="PVD36822.1"/>
    <property type="molecule type" value="Genomic_DNA"/>
</dbReference>
<feature type="transmembrane region" description="Helical" evidence="1">
    <location>
        <begin position="311"/>
        <end position="334"/>
    </location>
</feature>
<evidence type="ECO:0000256" key="1">
    <source>
        <dbReference type="SAM" id="Phobius"/>
    </source>
</evidence>
<name>A0A2T7PTS3_POMCA</name>
<dbReference type="Gene3D" id="2.60.120.620">
    <property type="entry name" value="q2cbj1_9rhob like domain"/>
    <property type="match status" value="1"/>
</dbReference>
<evidence type="ECO:0000313" key="3">
    <source>
        <dbReference type="Proteomes" id="UP000245119"/>
    </source>
</evidence>
<dbReference type="SUPFAM" id="SSF51197">
    <property type="entry name" value="Clavaminate synthase-like"/>
    <property type="match status" value="1"/>
</dbReference>
<evidence type="ECO:0008006" key="4">
    <source>
        <dbReference type="Google" id="ProtNLM"/>
    </source>
</evidence>
<evidence type="ECO:0000313" key="2">
    <source>
        <dbReference type="EMBL" id="PVD36822.1"/>
    </source>
</evidence>
<keyword evidence="1" id="KW-1133">Transmembrane helix</keyword>
<reference evidence="2 3" key="1">
    <citation type="submission" date="2018-04" db="EMBL/GenBank/DDBJ databases">
        <title>The genome of golden apple snail Pomacea canaliculata provides insight into stress tolerance and invasive adaptation.</title>
        <authorList>
            <person name="Liu C."/>
            <person name="Liu B."/>
            <person name="Ren Y."/>
            <person name="Zhang Y."/>
            <person name="Wang H."/>
            <person name="Li S."/>
            <person name="Jiang F."/>
            <person name="Yin L."/>
            <person name="Zhang G."/>
            <person name="Qian W."/>
            <person name="Fan W."/>
        </authorList>
    </citation>
    <scope>NUCLEOTIDE SEQUENCE [LARGE SCALE GENOMIC DNA]</scope>
    <source>
        <strain evidence="2">SZHN2017</strain>
        <tissue evidence="2">Muscle</tissue>
    </source>
</reference>
<gene>
    <name evidence="2" type="ORF">C0Q70_03812</name>
</gene>
<protein>
    <recommendedName>
        <fullName evidence="4">Phytanoyl-CoA dioxygenase</fullName>
    </recommendedName>
</protein>
<keyword evidence="3" id="KW-1185">Reference proteome</keyword>
<dbReference type="Proteomes" id="UP000245119">
    <property type="component" value="Linkage Group LG2"/>
</dbReference>
<dbReference type="PANTHER" id="PTHR31630:SF6">
    <property type="entry name" value="PHYTANOYL-COA DIOXYGENASE-RELATED"/>
    <property type="match status" value="1"/>
</dbReference>
<dbReference type="AlphaFoldDB" id="A0A2T7PTS3"/>
<comment type="caution">
    <text evidence="2">The sequence shown here is derived from an EMBL/GenBank/DDBJ whole genome shotgun (WGS) entry which is preliminary data.</text>
</comment>